<evidence type="ECO:0000256" key="10">
    <source>
        <dbReference type="ARBA" id="ARBA00034005"/>
    </source>
</evidence>
<dbReference type="InterPro" id="IPR013839">
    <property type="entry name" value="DNAligase_adenylation"/>
</dbReference>
<dbReference type="PROSITE" id="PS50172">
    <property type="entry name" value="BRCT"/>
    <property type="match status" value="1"/>
</dbReference>
<evidence type="ECO:0000259" key="13">
    <source>
        <dbReference type="PROSITE" id="PS50172"/>
    </source>
</evidence>
<evidence type="ECO:0000313" key="14">
    <source>
        <dbReference type="EMBL" id="MFC5278413.1"/>
    </source>
</evidence>
<dbReference type="InterPro" id="IPR013840">
    <property type="entry name" value="DNAligase_N"/>
</dbReference>
<keyword evidence="15" id="KW-1185">Reference proteome</keyword>
<comment type="caution">
    <text evidence="14">The sequence shown here is derived from an EMBL/GenBank/DDBJ whole genome shotgun (WGS) entry which is preliminary data.</text>
</comment>
<feature type="binding site" evidence="11">
    <location>
        <position position="170"/>
    </location>
    <ligand>
        <name>NAD(+)</name>
        <dbReference type="ChEBI" id="CHEBI:57540"/>
    </ligand>
</feature>
<keyword evidence="3 11" id="KW-0235">DNA replication</keyword>
<dbReference type="Gene3D" id="3.40.50.10190">
    <property type="entry name" value="BRCT domain"/>
    <property type="match status" value="1"/>
</dbReference>
<dbReference type="GO" id="GO:0046872">
    <property type="term" value="F:metal ion binding"/>
    <property type="evidence" value="ECO:0007669"/>
    <property type="project" value="UniProtKB-KW"/>
</dbReference>
<dbReference type="Pfam" id="PF01653">
    <property type="entry name" value="DNA_ligase_aden"/>
    <property type="match status" value="1"/>
</dbReference>
<dbReference type="SUPFAM" id="SSF47781">
    <property type="entry name" value="RuvA domain 2-like"/>
    <property type="match status" value="1"/>
</dbReference>
<comment type="function">
    <text evidence="1 11">DNA ligase that catalyzes the formation of phosphodiester linkages between 5'-phosphoryl and 3'-hydroxyl groups in double-stranded DNA using NAD as a coenzyme and as the energy source for the reaction. It is essential for DNA replication and repair of damaged DNA.</text>
</comment>
<feature type="compositionally biased region" description="Acidic residues" evidence="12">
    <location>
        <begin position="12"/>
        <end position="22"/>
    </location>
</feature>
<feature type="domain" description="BRCT" evidence="13">
    <location>
        <begin position="627"/>
        <end position="706"/>
    </location>
</feature>
<dbReference type="Pfam" id="PF14520">
    <property type="entry name" value="HHH_5"/>
    <property type="match status" value="1"/>
</dbReference>
<feature type="binding site" evidence="11">
    <location>
        <position position="206"/>
    </location>
    <ligand>
        <name>NAD(+)</name>
        <dbReference type="ChEBI" id="CHEBI:57540"/>
    </ligand>
</feature>
<evidence type="ECO:0000256" key="8">
    <source>
        <dbReference type="ARBA" id="ARBA00023027"/>
    </source>
</evidence>
<dbReference type="InterPro" id="IPR001357">
    <property type="entry name" value="BRCT_dom"/>
</dbReference>
<evidence type="ECO:0000256" key="7">
    <source>
        <dbReference type="ARBA" id="ARBA00022842"/>
    </source>
</evidence>
<dbReference type="SUPFAM" id="SSF56091">
    <property type="entry name" value="DNA ligase/mRNA capping enzyme, catalytic domain"/>
    <property type="match status" value="1"/>
</dbReference>
<dbReference type="SUPFAM" id="SSF50249">
    <property type="entry name" value="Nucleic acid-binding proteins"/>
    <property type="match status" value="1"/>
</dbReference>
<dbReference type="Pfam" id="PF00533">
    <property type="entry name" value="BRCT"/>
    <property type="match status" value="1"/>
</dbReference>
<dbReference type="Gene3D" id="1.10.150.20">
    <property type="entry name" value="5' to 3' exonuclease, C-terminal subdomain"/>
    <property type="match status" value="2"/>
</dbReference>
<dbReference type="EC" id="6.5.1.2" evidence="11"/>
<dbReference type="NCBIfam" id="NF005932">
    <property type="entry name" value="PRK07956.1"/>
    <property type="match status" value="1"/>
</dbReference>
<dbReference type="InterPro" id="IPR003583">
    <property type="entry name" value="Hlx-hairpin-Hlx_DNA-bd_motif"/>
</dbReference>
<evidence type="ECO:0000256" key="3">
    <source>
        <dbReference type="ARBA" id="ARBA00022705"/>
    </source>
</evidence>
<keyword evidence="8 11" id="KW-0520">NAD</keyword>
<dbReference type="InterPro" id="IPR041663">
    <property type="entry name" value="DisA/LigA_HHH"/>
</dbReference>
<organism evidence="14 15">
    <name type="scientific">Halorubrum rubrum</name>
    <dbReference type="NCBI Taxonomy" id="1126240"/>
    <lineage>
        <taxon>Archaea</taxon>
        <taxon>Methanobacteriati</taxon>
        <taxon>Methanobacteriota</taxon>
        <taxon>Stenosarchaea group</taxon>
        <taxon>Halobacteria</taxon>
        <taxon>Halobacteriales</taxon>
        <taxon>Haloferacaceae</taxon>
        <taxon>Halorubrum</taxon>
    </lineage>
</organism>
<feature type="binding site" evidence="11">
    <location>
        <position position="355"/>
    </location>
    <ligand>
        <name>NAD(+)</name>
        <dbReference type="ChEBI" id="CHEBI:57540"/>
    </ligand>
</feature>
<keyword evidence="2 11" id="KW-0436">Ligase</keyword>
<dbReference type="EMBL" id="JBHSKY010000006">
    <property type="protein sequence ID" value="MFC5278413.1"/>
    <property type="molecule type" value="Genomic_DNA"/>
</dbReference>
<evidence type="ECO:0000256" key="5">
    <source>
        <dbReference type="ARBA" id="ARBA00022763"/>
    </source>
</evidence>
<comment type="similarity">
    <text evidence="11">Belongs to the NAD-dependent DNA ligase family. LigA subfamily.</text>
</comment>
<feature type="binding site" evidence="11">
    <location>
        <begin position="111"/>
        <end position="112"/>
    </location>
    <ligand>
        <name>NAD(+)</name>
        <dbReference type="ChEBI" id="CHEBI:57540"/>
    </ligand>
</feature>
<dbReference type="PROSITE" id="PS01056">
    <property type="entry name" value="DNA_LIGASE_N2"/>
    <property type="match status" value="1"/>
</dbReference>
<dbReference type="Pfam" id="PF03120">
    <property type="entry name" value="OB_DNA_ligase"/>
    <property type="match status" value="1"/>
</dbReference>
<dbReference type="Gene3D" id="1.10.287.610">
    <property type="entry name" value="Helix hairpin bin"/>
    <property type="match status" value="1"/>
</dbReference>
<dbReference type="FunFam" id="1.10.150.20:FF:000006">
    <property type="entry name" value="DNA ligase"/>
    <property type="match status" value="1"/>
</dbReference>
<keyword evidence="7 11" id="KW-0460">Magnesium</keyword>
<feature type="binding site" evidence="11">
    <location>
        <position position="468"/>
    </location>
    <ligand>
        <name>Zn(2+)</name>
        <dbReference type="ChEBI" id="CHEBI:29105"/>
    </ligand>
</feature>
<feature type="binding site" evidence="11">
    <location>
        <position position="147"/>
    </location>
    <ligand>
        <name>NAD(+)</name>
        <dbReference type="ChEBI" id="CHEBI:57540"/>
    </ligand>
</feature>
<dbReference type="SMART" id="SM00292">
    <property type="entry name" value="BRCT"/>
    <property type="match status" value="1"/>
</dbReference>
<evidence type="ECO:0000256" key="6">
    <source>
        <dbReference type="ARBA" id="ARBA00022833"/>
    </source>
</evidence>
<proteinExistence type="inferred from homology"/>
<keyword evidence="9 11" id="KW-0234">DNA repair</keyword>
<feature type="active site" description="N6-AMP-lysine intermediate" evidence="11">
    <location>
        <position position="149"/>
    </location>
</feature>
<evidence type="ECO:0000256" key="4">
    <source>
        <dbReference type="ARBA" id="ARBA00022723"/>
    </source>
</evidence>
<feature type="binding site" evidence="11">
    <location>
        <position position="446"/>
    </location>
    <ligand>
        <name>Zn(2+)</name>
        <dbReference type="ChEBI" id="CHEBI:29105"/>
    </ligand>
</feature>
<dbReference type="InterPro" id="IPR033136">
    <property type="entry name" value="DNA_ligase_CS"/>
</dbReference>
<dbReference type="Gene3D" id="3.30.470.30">
    <property type="entry name" value="DNA ligase/mRNA capping enzyme"/>
    <property type="match status" value="1"/>
</dbReference>
<evidence type="ECO:0000256" key="1">
    <source>
        <dbReference type="ARBA" id="ARBA00004067"/>
    </source>
</evidence>
<dbReference type="InterPro" id="IPR012340">
    <property type="entry name" value="NA-bd_OB-fold"/>
</dbReference>
<feature type="binding site" evidence="11">
    <location>
        <begin position="63"/>
        <end position="67"/>
    </location>
    <ligand>
        <name>NAD(+)</name>
        <dbReference type="ChEBI" id="CHEBI:57540"/>
    </ligand>
</feature>
<feature type="region of interest" description="Disordered" evidence="12">
    <location>
        <begin position="668"/>
        <end position="690"/>
    </location>
</feature>
<dbReference type="Pfam" id="PF12826">
    <property type="entry name" value="HHH_2"/>
    <property type="match status" value="1"/>
</dbReference>
<dbReference type="SUPFAM" id="SSF52113">
    <property type="entry name" value="BRCT domain"/>
    <property type="match status" value="1"/>
</dbReference>
<dbReference type="GO" id="GO:0003911">
    <property type="term" value="F:DNA ligase (NAD+) activity"/>
    <property type="evidence" value="ECO:0007669"/>
    <property type="project" value="UniProtKB-UniRule"/>
</dbReference>
<feature type="region of interest" description="Disordered" evidence="12">
    <location>
        <begin position="1"/>
        <end position="36"/>
    </location>
</feature>
<dbReference type="InterPro" id="IPR001679">
    <property type="entry name" value="DNA_ligase"/>
</dbReference>
<reference evidence="14 15" key="1">
    <citation type="journal article" date="2019" name="Int. J. Syst. Evol. Microbiol.">
        <title>The Global Catalogue of Microorganisms (GCM) 10K type strain sequencing project: providing services to taxonomists for standard genome sequencing and annotation.</title>
        <authorList>
            <consortium name="The Broad Institute Genomics Platform"/>
            <consortium name="The Broad Institute Genome Sequencing Center for Infectious Disease"/>
            <person name="Wu L."/>
            <person name="Ma J."/>
        </authorList>
    </citation>
    <scope>NUCLEOTIDE SEQUENCE [LARGE SCALE GENOMIC DNA]</scope>
    <source>
        <strain evidence="14 15">CGMCC 1.12124</strain>
    </source>
</reference>
<name>A0ABD5R0B8_9EURY</name>
<keyword evidence="6 11" id="KW-0862">Zinc</keyword>
<comment type="catalytic activity">
    <reaction evidence="10 11">
        <text>NAD(+) + (deoxyribonucleotide)n-3'-hydroxyl + 5'-phospho-(deoxyribonucleotide)m = (deoxyribonucleotide)n+m + AMP + beta-nicotinamide D-nucleotide.</text>
        <dbReference type="EC" id="6.5.1.2"/>
    </reaction>
</comment>
<dbReference type="FunFam" id="2.40.50.140:FF:000012">
    <property type="entry name" value="DNA ligase"/>
    <property type="match status" value="1"/>
</dbReference>
<gene>
    <name evidence="11 14" type="primary">ligA</name>
    <name evidence="14" type="ORF">ACFPM1_06505</name>
</gene>
<dbReference type="Proteomes" id="UP001596118">
    <property type="component" value="Unassembled WGS sequence"/>
</dbReference>
<dbReference type="HAMAP" id="MF_01588">
    <property type="entry name" value="DNA_ligase_A"/>
    <property type="match status" value="1"/>
</dbReference>
<dbReference type="RefSeq" id="WP_256410608.1">
    <property type="nucleotide sequence ID" value="NZ_JANHDM010000001.1"/>
</dbReference>
<dbReference type="Gene3D" id="2.40.50.140">
    <property type="entry name" value="Nucleic acid-binding proteins"/>
    <property type="match status" value="1"/>
</dbReference>
<dbReference type="SMART" id="SM00278">
    <property type="entry name" value="HhH1"/>
    <property type="match status" value="4"/>
</dbReference>
<sequence>MTSSSTRHADPEENPYVEEPPTDFDPVAELSSDAAERQASLLRSALREHDHRYYVDADPLIADATYDRLFERLRELEEAFDLPTENSPTRRVGGEPLDGLETVEHVAPMRSIDSAKEADAVREFDERVRRGVADAGLDPDGVEYVCEPKFDGLSVEVLYEDGEYVRAATRGDGIEGDDVTEQVRTIRSVPGRLRGDPPSRLAVRGEVYMPRDAFEAYNGELIERGEEPFANPRNAAAGTLRQLDPAVVAERPLDVFFFDVLAWDEGDPADDSADARPDAHWAEFDAFDRFGLRRTDRVALVDDVEAAIDYRDRTLAARDDLDFAVDGVVISVNDREARETLGSTSRAPRWAFAYKFPPRTATTTVEAITVQVGRTGRLTPVAELDPVEVGGVTVSRATLHNPAEIESLGVNVGDRVRIYRAGDVIPYIPEVVEKRSAGTYAFPETCPVCDAPVEREGPLAFCTGGLGCPAQLERAVEHWARRDALDVEGLGPERVERLREAGLVESLPDLYDLTVDDLASLEGWGETSAENLVDSLDATRNPPLDRFLAGLGIPDVGPTTARALARAFGDLDALLDADEETLREVDDVGPAVAASIREFFDSPENRAAIEALRERGVEPRSVEAAADDADALEGLTFVFTGSLSTTRDEAQALVEAHGANATSSVSGNTDYLVVGDDPGRSKREDADAEDVPVLDEDGFADLLDERGVAWPPDADAA</sequence>
<keyword evidence="4 11" id="KW-0479">Metal-binding</keyword>
<comment type="cofactor">
    <cofactor evidence="11">
        <name>Mg(2+)</name>
        <dbReference type="ChEBI" id="CHEBI:18420"/>
    </cofactor>
    <cofactor evidence="11">
        <name>Mn(2+)</name>
        <dbReference type="ChEBI" id="CHEBI:29035"/>
    </cofactor>
</comment>
<dbReference type="AlphaFoldDB" id="A0ABD5R0B8"/>
<dbReference type="SMART" id="SM00532">
    <property type="entry name" value="LIGANc"/>
    <property type="match status" value="1"/>
</dbReference>
<accession>A0ABD5R0B8</accession>
<dbReference type="PIRSF" id="PIRSF001604">
    <property type="entry name" value="LigA"/>
    <property type="match status" value="1"/>
</dbReference>
<dbReference type="GO" id="GO:0006260">
    <property type="term" value="P:DNA replication"/>
    <property type="evidence" value="ECO:0007669"/>
    <property type="project" value="UniProtKB-KW"/>
</dbReference>
<keyword evidence="11" id="KW-0464">Manganese</keyword>
<dbReference type="InterPro" id="IPR036420">
    <property type="entry name" value="BRCT_dom_sf"/>
</dbReference>
<dbReference type="InterPro" id="IPR010994">
    <property type="entry name" value="RuvA_2-like"/>
</dbReference>
<evidence type="ECO:0000256" key="9">
    <source>
        <dbReference type="ARBA" id="ARBA00023204"/>
    </source>
</evidence>
<dbReference type="GO" id="GO:0006281">
    <property type="term" value="P:DNA repair"/>
    <property type="evidence" value="ECO:0007669"/>
    <property type="project" value="UniProtKB-KW"/>
</dbReference>
<comment type="caution">
    <text evidence="11">Lacks conserved residue(s) required for the propagation of feature annotation.</text>
</comment>
<keyword evidence="5 11" id="KW-0227">DNA damage</keyword>
<dbReference type="NCBIfam" id="TIGR00575">
    <property type="entry name" value="dnlj"/>
    <property type="match status" value="1"/>
</dbReference>
<evidence type="ECO:0000256" key="12">
    <source>
        <dbReference type="SAM" id="MobiDB-lite"/>
    </source>
</evidence>
<feature type="binding site" evidence="11">
    <location>
        <position position="449"/>
    </location>
    <ligand>
        <name>Zn(2+)</name>
        <dbReference type="ChEBI" id="CHEBI:29105"/>
    </ligand>
</feature>
<dbReference type="PANTHER" id="PTHR23389:SF9">
    <property type="entry name" value="DNA LIGASE"/>
    <property type="match status" value="1"/>
</dbReference>
<evidence type="ECO:0000256" key="11">
    <source>
        <dbReference type="HAMAP-Rule" id="MF_01588"/>
    </source>
</evidence>
<dbReference type="InterPro" id="IPR004150">
    <property type="entry name" value="NAD_DNA_ligase_OB"/>
</dbReference>
<dbReference type="NCBIfam" id="NF010931">
    <property type="entry name" value="PRK14351.1"/>
    <property type="match status" value="1"/>
</dbReference>
<evidence type="ECO:0000256" key="2">
    <source>
        <dbReference type="ARBA" id="ARBA00022598"/>
    </source>
</evidence>
<protein>
    <recommendedName>
        <fullName evidence="11">DNA ligase</fullName>
        <ecNumber evidence="11">6.5.1.2</ecNumber>
    </recommendedName>
    <alternativeName>
        <fullName evidence="11">Polydeoxyribonucleotide synthase [NAD(+)]</fullName>
    </alternativeName>
</protein>
<dbReference type="PANTHER" id="PTHR23389">
    <property type="entry name" value="CHROMOSOME TRANSMISSION FIDELITY FACTOR 18"/>
    <property type="match status" value="1"/>
</dbReference>
<evidence type="ECO:0000313" key="15">
    <source>
        <dbReference type="Proteomes" id="UP001596118"/>
    </source>
</evidence>
<dbReference type="CDD" id="cd00114">
    <property type="entry name" value="LIGANc"/>
    <property type="match status" value="1"/>
</dbReference>